<name>A0AAD9DFC8_9STRA</name>
<protein>
    <submittedName>
        <fullName evidence="1">Uncharacterized protein</fullName>
    </submittedName>
</protein>
<proteinExistence type="predicted"/>
<gene>
    <name evidence="1" type="ORF">QTG54_005342</name>
</gene>
<keyword evidence="2" id="KW-1185">Reference proteome</keyword>
<accession>A0AAD9DFC8</accession>
<evidence type="ECO:0000313" key="2">
    <source>
        <dbReference type="Proteomes" id="UP001224775"/>
    </source>
</evidence>
<evidence type="ECO:0000313" key="1">
    <source>
        <dbReference type="EMBL" id="KAK1743745.1"/>
    </source>
</evidence>
<dbReference type="Proteomes" id="UP001224775">
    <property type="component" value="Unassembled WGS sequence"/>
</dbReference>
<organism evidence="1 2">
    <name type="scientific">Skeletonema marinoi</name>
    <dbReference type="NCBI Taxonomy" id="267567"/>
    <lineage>
        <taxon>Eukaryota</taxon>
        <taxon>Sar</taxon>
        <taxon>Stramenopiles</taxon>
        <taxon>Ochrophyta</taxon>
        <taxon>Bacillariophyta</taxon>
        <taxon>Coscinodiscophyceae</taxon>
        <taxon>Thalassiosirophycidae</taxon>
        <taxon>Thalassiosirales</taxon>
        <taxon>Skeletonemataceae</taxon>
        <taxon>Skeletonema</taxon>
        <taxon>Skeletonema marinoi-dohrnii complex</taxon>
    </lineage>
</organism>
<sequence>MSVLQIGSYKFVQLSKNTHRRKAKWQSTFDGSGVAQCSSENYNIHEIQRLEKELSSDDNHDENTGGVDGLKHFRQSYEHSIVFFILTSSHQRDQLGRRDSFFHLAQRTNIRILIVADVSQAISAITSVVQSITPEKREKKRKYFAQIAEENYLTSSMMKGGIEPTQETVANYAKKTMITWAERMDTIQRGDINVALDMLGSIGNVATASNSDLDNIPITALSKDTIRHFFGGLARDKKEGSNGNNPADSELFGDIDDSELLNIPDPSPAPAIDQNMHYQSESYDEYDLPPEGHGHTLYEHSSYQIKLETFILP</sequence>
<comment type="caution">
    <text evidence="1">The sequence shown here is derived from an EMBL/GenBank/DDBJ whole genome shotgun (WGS) entry which is preliminary data.</text>
</comment>
<dbReference type="EMBL" id="JATAAI010000008">
    <property type="protein sequence ID" value="KAK1743745.1"/>
    <property type="molecule type" value="Genomic_DNA"/>
</dbReference>
<reference evidence="1" key="1">
    <citation type="submission" date="2023-06" db="EMBL/GenBank/DDBJ databases">
        <title>Survivors Of The Sea: Transcriptome response of Skeletonema marinoi to long-term dormancy.</title>
        <authorList>
            <person name="Pinder M.I.M."/>
            <person name="Kourtchenko O."/>
            <person name="Robertson E.K."/>
            <person name="Larsson T."/>
            <person name="Maumus F."/>
            <person name="Osuna-Cruz C.M."/>
            <person name="Vancaester E."/>
            <person name="Stenow R."/>
            <person name="Vandepoele K."/>
            <person name="Ploug H."/>
            <person name="Bruchert V."/>
            <person name="Godhe A."/>
            <person name="Topel M."/>
        </authorList>
    </citation>
    <scope>NUCLEOTIDE SEQUENCE</scope>
    <source>
        <strain evidence="1">R05AC</strain>
    </source>
</reference>
<dbReference type="AlphaFoldDB" id="A0AAD9DFC8"/>